<dbReference type="Pfam" id="PF04909">
    <property type="entry name" value="Amidohydro_2"/>
    <property type="match status" value="1"/>
</dbReference>
<evidence type="ECO:0000313" key="6">
    <source>
        <dbReference type="Proteomes" id="UP000009131"/>
    </source>
</evidence>
<sequence length="318" mass="34509">MQADEALPPVLCDAHTHFLPKRLASKVRSFFEDYGLASQASACCSSDSTPGLYPVQEDDLLAELIADADQPRRCWSLPYAHKAGMAHSLNEQMTKLATELSSKSKGKLIVQPGFTVHPLDGSEGVRQTAQVALATGSRVCKLHCSVSRLSVLDGNLAPLWELAQAHRFPTVVHVGTSIMGVTESEELAEIDELAGRYPDAIVVIAHSGHPAVRRSIELARKHNNVYLDTTPVVVSLVDFPDMRDEPELHEKLLQLARQGRVLFGSDVPNVAIRVEDQVRDVVRWTSGDSVALDMILGGAAKKLLDGFLPPLQGSSGKL</sequence>
<evidence type="ECO:0000256" key="2">
    <source>
        <dbReference type="ARBA" id="ARBA00023239"/>
    </source>
</evidence>
<dbReference type="InterPro" id="IPR032466">
    <property type="entry name" value="Metal_Hydrolase"/>
</dbReference>
<dbReference type="GO" id="GO:0016831">
    <property type="term" value="F:carboxy-lyase activity"/>
    <property type="evidence" value="ECO:0007669"/>
    <property type="project" value="UniProtKB-KW"/>
</dbReference>
<reference evidence="5 6" key="2">
    <citation type="journal article" date="2012" name="Open Biol.">
        <title>Characteristics of nucleosomes and linker DNA regions on the genome of the basidiomycete Mixia osmundae revealed by mono- and dinucleosome mapping.</title>
        <authorList>
            <person name="Nishida H."/>
            <person name="Kondo S."/>
            <person name="Matsumoto T."/>
            <person name="Suzuki Y."/>
            <person name="Yoshikawa H."/>
            <person name="Taylor T.D."/>
            <person name="Sugiyama J."/>
        </authorList>
    </citation>
    <scope>NUCLEOTIDE SEQUENCE [LARGE SCALE GENOMIC DNA]</scope>
    <source>
        <strain evidence="6">CBS 9802 / IAM 14324 / JCM 22182 / KY 12970</strain>
    </source>
</reference>
<dbReference type="EMBL" id="BABT02000110">
    <property type="protein sequence ID" value="GAA97066.1"/>
    <property type="molecule type" value="Genomic_DNA"/>
</dbReference>
<dbReference type="OrthoDB" id="3364440at2759"/>
<feature type="domain" description="Amidohydrolase-related" evidence="4">
    <location>
        <begin position="90"/>
        <end position="304"/>
    </location>
</feature>
<dbReference type="PANTHER" id="PTHR21240:SF28">
    <property type="entry name" value="ISO-OROTATE DECARBOXYLASE (EUROFUNG)"/>
    <property type="match status" value="1"/>
</dbReference>
<dbReference type="CDD" id="cd01292">
    <property type="entry name" value="metallo-dependent_hydrolases"/>
    <property type="match status" value="1"/>
</dbReference>
<dbReference type="SUPFAM" id="SSF51556">
    <property type="entry name" value="Metallo-dependent hydrolases"/>
    <property type="match status" value="1"/>
</dbReference>
<dbReference type="HOGENOM" id="CLU_044590_0_0_1"/>
<accession>G7E2K6</accession>
<gene>
    <name evidence="5" type="primary">Mo03741</name>
    <name evidence="5" type="ORF">E5Q_03741</name>
</gene>
<dbReference type="Gene3D" id="3.20.20.140">
    <property type="entry name" value="Metal-dependent hydrolases"/>
    <property type="match status" value="1"/>
</dbReference>
<dbReference type="InterPro" id="IPR032465">
    <property type="entry name" value="ACMSD"/>
</dbReference>
<dbReference type="GO" id="GO:0019748">
    <property type="term" value="P:secondary metabolic process"/>
    <property type="evidence" value="ECO:0007669"/>
    <property type="project" value="TreeGrafter"/>
</dbReference>
<evidence type="ECO:0000313" key="5">
    <source>
        <dbReference type="EMBL" id="GAA97066.1"/>
    </source>
</evidence>
<dbReference type="AlphaFoldDB" id="G7E2K6"/>
<reference evidence="5 6" key="1">
    <citation type="journal article" date="2011" name="J. Gen. Appl. Microbiol.">
        <title>Draft genome sequencing of the enigmatic basidiomycete Mixia osmundae.</title>
        <authorList>
            <person name="Nishida H."/>
            <person name="Nagatsuka Y."/>
            <person name="Sugiyama J."/>
        </authorList>
    </citation>
    <scope>NUCLEOTIDE SEQUENCE [LARGE SCALE GENOMIC DNA]</scope>
    <source>
        <strain evidence="6">CBS 9802 / IAM 14324 / JCM 22182 / KY 12970</strain>
    </source>
</reference>
<evidence type="ECO:0000256" key="1">
    <source>
        <dbReference type="ARBA" id="ARBA00022793"/>
    </source>
</evidence>
<dbReference type="InterPro" id="IPR006680">
    <property type="entry name" value="Amidohydro-rel"/>
</dbReference>
<keyword evidence="6" id="KW-1185">Reference proteome</keyword>
<evidence type="ECO:0000256" key="3">
    <source>
        <dbReference type="RuleBase" id="RU366045"/>
    </source>
</evidence>
<keyword evidence="1 3" id="KW-0210">Decarboxylase</keyword>
<evidence type="ECO:0000259" key="4">
    <source>
        <dbReference type="Pfam" id="PF04909"/>
    </source>
</evidence>
<comment type="caution">
    <text evidence="5">The sequence shown here is derived from an EMBL/GenBank/DDBJ whole genome shotgun (WGS) entry which is preliminary data.</text>
</comment>
<dbReference type="Proteomes" id="UP000009131">
    <property type="component" value="Unassembled WGS sequence"/>
</dbReference>
<dbReference type="GO" id="GO:0005737">
    <property type="term" value="C:cytoplasm"/>
    <property type="evidence" value="ECO:0007669"/>
    <property type="project" value="TreeGrafter"/>
</dbReference>
<dbReference type="eggNOG" id="ENOG502SZPD">
    <property type="taxonomic scope" value="Eukaryota"/>
</dbReference>
<name>G7E2K6_MIXOS</name>
<dbReference type="GO" id="GO:0016787">
    <property type="term" value="F:hydrolase activity"/>
    <property type="evidence" value="ECO:0007669"/>
    <property type="project" value="InterPro"/>
</dbReference>
<comment type="similarity">
    <text evidence="3">Belongs to the metallo-dependent hydrolases superfamily.</text>
</comment>
<dbReference type="InParanoid" id="G7E2K6"/>
<organism evidence="5 6">
    <name type="scientific">Mixia osmundae (strain CBS 9802 / IAM 14324 / JCM 22182 / KY 12970)</name>
    <dbReference type="NCBI Taxonomy" id="764103"/>
    <lineage>
        <taxon>Eukaryota</taxon>
        <taxon>Fungi</taxon>
        <taxon>Dikarya</taxon>
        <taxon>Basidiomycota</taxon>
        <taxon>Pucciniomycotina</taxon>
        <taxon>Mixiomycetes</taxon>
        <taxon>Mixiales</taxon>
        <taxon>Mixiaceae</taxon>
        <taxon>Mixia</taxon>
    </lineage>
</organism>
<keyword evidence="2 3" id="KW-0456">Lyase</keyword>
<proteinExistence type="inferred from homology"/>
<protein>
    <recommendedName>
        <fullName evidence="4">Amidohydrolase-related domain-containing protein</fullName>
    </recommendedName>
</protein>
<dbReference type="PANTHER" id="PTHR21240">
    <property type="entry name" value="2-AMINO-3-CARBOXYLMUCONATE-6-SEMIALDEHYDE DECARBOXYLASE"/>
    <property type="match status" value="1"/>
</dbReference>